<dbReference type="RefSeq" id="WP_144066915.1">
    <property type="nucleotide sequence ID" value="NZ_CP041636.1"/>
</dbReference>
<dbReference type="GO" id="GO:0005886">
    <property type="term" value="C:plasma membrane"/>
    <property type="evidence" value="ECO:0007669"/>
    <property type="project" value="TreeGrafter"/>
</dbReference>
<reference evidence="10 11" key="1">
    <citation type="submission" date="2019-07" db="EMBL/GenBank/DDBJ databases">
        <title>Genome sequencing for Ferrovibrio sp. K5.</title>
        <authorList>
            <person name="Park S.-J."/>
        </authorList>
    </citation>
    <scope>NUCLEOTIDE SEQUENCE [LARGE SCALE GENOMIC DNA]</scope>
    <source>
        <strain evidence="10 11">K5</strain>
    </source>
</reference>
<feature type="transmembrane region" description="Helical" evidence="8">
    <location>
        <begin position="486"/>
        <end position="507"/>
    </location>
</feature>
<dbReference type="PANTHER" id="PTHR43652:SF2">
    <property type="entry name" value="BASIC AMINO ACID ANTIPORTER YFCC-RELATED"/>
    <property type="match status" value="1"/>
</dbReference>
<dbReference type="Proteomes" id="UP000317496">
    <property type="component" value="Chromosome"/>
</dbReference>
<feature type="transmembrane region" description="Helical" evidence="8">
    <location>
        <begin position="180"/>
        <end position="199"/>
    </location>
</feature>
<evidence type="ECO:0000256" key="3">
    <source>
        <dbReference type="ARBA" id="ARBA00022692"/>
    </source>
</evidence>
<gene>
    <name evidence="10" type="ORF">FNB15_00955</name>
</gene>
<feature type="transmembrane region" description="Helical" evidence="8">
    <location>
        <begin position="28"/>
        <end position="45"/>
    </location>
</feature>
<proteinExistence type="predicted"/>
<dbReference type="KEGG" id="fer:FNB15_00955"/>
<feature type="region of interest" description="Disordered" evidence="7">
    <location>
        <begin position="297"/>
        <end position="321"/>
    </location>
</feature>
<accession>A0A516GWN3</accession>
<dbReference type="AlphaFoldDB" id="A0A516GWN3"/>
<feature type="transmembrane region" description="Helical" evidence="8">
    <location>
        <begin position="134"/>
        <end position="160"/>
    </location>
</feature>
<feature type="transmembrane region" description="Helical" evidence="8">
    <location>
        <begin position="57"/>
        <end position="76"/>
    </location>
</feature>
<evidence type="ECO:0000256" key="6">
    <source>
        <dbReference type="ARBA" id="ARBA00023136"/>
    </source>
</evidence>
<feature type="transmembrane region" description="Helical" evidence="8">
    <location>
        <begin position="583"/>
        <end position="603"/>
    </location>
</feature>
<keyword evidence="6 8" id="KW-0472">Membrane</keyword>
<feature type="transmembrane region" description="Helical" evidence="8">
    <location>
        <begin position="513"/>
        <end position="532"/>
    </location>
</feature>
<evidence type="ECO:0000259" key="9">
    <source>
        <dbReference type="PROSITE" id="PS51202"/>
    </source>
</evidence>
<feature type="transmembrane region" description="Helical" evidence="8">
    <location>
        <begin position="417"/>
        <end position="450"/>
    </location>
</feature>
<keyword evidence="2" id="KW-0813">Transport</keyword>
<organism evidence="10 11">
    <name type="scientific">Ferrovibrio terrae</name>
    <dbReference type="NCBI Taxonomy" id="2594003"/>
    <lineage>
        <taxon>Bacteria</taxon>
        <taxon>Pseudomonadati</taxon>
        <taxon>Pseudomonadota</taxon>
        <taxon>Alphaproteobacteria</taxon>
        <taxon>Rhodospirillales</taxon>
        <taxon>Rhodospirillaceae</taxon>
        <taxon>Ferrovibrio</taxon>
    </lineage>
</organism>
<sequence length="606" mass="64678">MTLPQALSFGLIAVIVGLFIWNRFRFDLVALFGLLAALALGVVPADKAFSGFSDQVVVLVASALVISAGVGQSTLIGRMVRKCEPYLTTITLQVAALAFATTVMSAFMKNIGALAILLPVAIQMARRSETPVSYLLMPMAFGSLIGGVVTLIGTSPNILVSRVRAELTGQPFEMFDFAPVGLGIAVAGLLFLVVGWRLLPGNRTPPSSAEQAFETDPYLTEVRVGEKSTLVDKTVGDLEALGEGDVEVVAIIREKHHRYTPAWHWQLFADDILVVRAEAVALRKLIDEAKLDLRATEDPDRDARTPKEGAEEKNTRGEPPRDMGVVEAVVTGESSLIGASARSLRLREHQGLSLLAISRSGQPLNRRLSQIRFQAGDVLVLQGPAETLADSLRNLACLPLLDRSIGFGRKRQEYLPIVLLVVAMLLVAFKLVPVTTAFFGGAVLMVAFRVLSLKEAYEAVDIPIIVLMACLIPISDSISRTGGAELIAGILAIAADALPPVGALALMMGSAMLLTPFLNNAATVLIMGPIGASLAQKLGLQPDPFLMAVALGAACDFLTPIGHQCNTLVMGPGGYRFGDYSRLGMPLSFLVLVVGTLLIPIFWPLK</sequence>
<name>A0A516GWN3_9PROT</name>
<dbReference type="SUPFAM" id="SSF116726">
    <property type="entry name" value="TrkA C-terminal domain-like"/>
    <property type="match status" value="2"/>
</dbReference>
<comment type="subcellular location">
    <subcellularLocation>
        <location evidence="1">Membrane</location>
        <topology evidence="1">Multi-pass membrane protein</topology>
    </subcellularLocation>
</comment>
<dbReference type="EMBL" id="CP041636">
    <property type="protein sequence ID" value="QDO95934.1"/>
    <property type="molecule type" value="Genomic_DNA"/>
</dbReference>
<evidence type="ECO:0000256" key="5">
    <source>
        <dbReference type="ARBA" id="ARBA00022989"/>
    </source>
</evidence>
<dbReference type="PROSITE" id="PS51202">
    <property type="entry name" value="RCK_C"/>
    <property type="match status" value="2"/>
</dbReference>
<evidence type="ECO:0000256" key="2">
    <source>
        <dbReference type="ARBA" id="ARBA00022448"/>
    </source>
</evidence>
<keyword evidence="4" id="KW-0677">Repeat</keyword>
<feature type="domain" description="RCK C-terminal" evidence="9">
    <location>
        <begin position="313"/>
        <end position="398"/>
    </location>
</feature>
<dbReference type="InterPro" id="IPR004680">
    <property type="entry name" value="Cit_transptr-like_dom"/>
</dbReference>
<evidence type="ECO:0000256" key="1">
    <source>
        <dbReference type="ARBA" id="ARBA00004141"/>
    </source>
</evidence>
<feature type="transmembrane region" description="Helical" evidence="8">
    <location>
        <begin position="6"/>
        <end position="21"/>
    </location>
</feature>
<dbReference type="InterPro" id="IPR006037">
    <property type="entry name" value="RCK_C"/>
</dbReference>
<feature type="domain" description="RCK C-terminal" evidence="9">
    <location>
        <begin position="206"/>
        <end position="291"/>
    </location>
</feature>
<dbReference type="Pfam" id="PF03600">
    <property type="entry name" value="CitMHS"/>
    <property type="match status" value="1"/>
</dbReference>
<protein>
    <submittedName>
        <fullName evidence="10">SLC13 family permease</fullName>
    </submittedName>
</protein>
<dbReference type="OrthoDB" id="9809303at2"/>
<keyword evidence="11" id="KW-1185">Reference proteome</keyword>
<evidence type="ECO:0000313" key="11">
    <source>
        <dbReference type="Proteomes" id="UP000317496"/>
    </source>
</evidence>
<dbReference type="GO" id="GO:0006813">
    <property type="term" value="P:potassium ion transport"/>
    <property type="evidence" value="ECO:0007669"/>
    <property type="project" value="InterPro"/>
</dbReference>
<evidence type="ECO:0000256" key="4">
    <source>
        <dbReference type="ARBA" id="ARBA00022737"/>
    </source>
</evidence>
<dbReference type="InterPro" id="IPR036721">
    <property type="entry name" value="RCK_C_sf"/>
</dbReference>
<dbReference type="InterPro" id="IPR051679">
    <property type="entry name" value="DASS-Related_Transporters"/>
</dbReference>
<dbReference type="Pfam" id="PF02080">
    <property type="entry name" value="TrkA_C"/>
    <property type="match status" value="2"/>
</dbReference>
<evidence type="ECO:0000313" key="10">
    <source>
        <dbReference type="EMBL" id="QDO95934.1"/>
    </source>
</evidence>
<evidence type="ECO:0000256" key="8">
    <source>
        <dbReference type="SAM" id="Phobius"/>
    </source>
</evidence>
<keyword evidence="3 8" id="KW-0812">Transmembrane</keyword>
<evidence type="ECO:0000256" key="7">
    <source>
        <dbReference type="SAM" id="MobiDB-lite"/>
    </source>
</evidence>
<dbReference type="GO" id="GO:0008324">
    <property type="term" value="F:monoatomic cation transmembrane transporter activity"/>
    <property type="evidence" value="ECO:0007669"/>
    <property type="project" value="InterPro"/>
</dbReference>
<dbReference type="PANTHER" id="PTHR43652">
    <property type="entry name" value="BASIC AMINO ACID ANTIPORTER YFCC-RELATED"/>
    <property type="match status" value="1"/>
</dbReference>
<dbReference type="Gene3D" id="3.30.70.1450">
    <property type="entry name" value="Regulator of K+ conductance, C-terminal domain"/>
    <property type="match status" value="2"/>
</dbReference>
<keyword evidence="5 8" id="KW-1133">Transmembrane helix</keyword>